<accession>D8LGU3</accession>
<organism evidence="3 4">
    <name type="scientific">Ectocarpus siliculosus</name>
    <name type="common">Brown alga</name>
    <name type="synonym">Conferva siliculosa</name>
    <dbReference type="NCBI Taxonomy" id="2880"/>
    <lineage>
        <taxon>Eukaryota</taxon>
        <taxon>Sar</taxon>
        <taxon>Stramenopiles</taxon>
        <taxon>Ochrophyta</taxon>
        <taxon>PX clade</taxon>
        <taxon>Phaeophyceae</taxon>
        <taxon>Ectocarpales</taxon>
        <taxon>Ectocarpaceae</taxon>
        <taxon>Ectocarpus</taxon>
    </lineage>
</organism>
<gene>
    <name evidence="3" type="ORF">Esi_0181_0025</name>
</gene>
<dbReference type="EMBL" id="FN649760">
    <property type="protein sequence ID" value="CBN75796.1"/>
    <property type="molecule type" value="Genomic_DNA"/>
</dbReference>
<evidence type="ECO:0000313" key="4">
    <source>
        <dbReference type="Proteomes" id="UP000002630"/>
    </source>
</evidence>
<reference evidence="3 4" key="1">
    <citation type="journal article" date="2010" name="Nature">
        <title>The Ectocarpus genome and the independent evolution of multicellularity in brown algae.</title>
        <authorList>
            <person name="Cock J.M."/>
            <person name="Sterck L."/>
            <person name="Rouze P."/>
            <person name="Scornet D."/>
            <person name="Allen A.E."/>
            <person name="Amoutzias G."/>
            <person name="Anthouard V."/>
            <person name="Artiguenave F."/>
            <person name="Aury J.M."/>
            <person name="Badger J.H."/>
            <person name="Beszteri B."/>
            <person name="Billiau K."/>
            <person name="Bonnet E."/>
            <person name="Bothwell J.H."/>
            <person name="Bowler C."/>
            <person name="Boyen C."/>
            <person name="Brownlee C."/>
            <person name="Carrano C.J."/>
            <person name="Charrier B."/>
            <person name="Cho G.Y."/>
            <person name="Coelho S.M."/>
            <person name="Collen J."/>
            <person name="Corre E."/>
            <person name="Da Silva C."/>
            <person name="Delage L."/>
            <person name="Delaroque N."/>
            <person name="Dittami S.M."/>
            <person name="Doulbeau S."/>
            <person name="Elias M."/>
            <person name="Farnham G."/>
            <person name="Gachon C.M."/>
            <person name="Gschloessl B."/>
            <person name="Heesch S."/>
            <person name="Jabbari K."/>
            <person name="Jubin C."/>
            <person name="Kawai H."/>
            <person name="Kimura K."/>
            <person name="Kloareg B."/>
            <person name="Kupper F.C."/>
            <person name="Lang D."/>
            <person name="Le Bail A."/>
            <person name="Leblanc C."/>
            <person name="Lerouge P."/>
            <person name="Lohr M."/>
            <person name="Lopez P.J."/>
            <person name="Martens C."/>
            <person name="Maumus F."/>
            <person name="Michel G."/>
            <person name="Miranda-Saavedra D."/>
            <person name="Morales J."/>
            <person name="Moreau H."/>
            <person name="Motomura T."/>
            <person name="Nagasato C."/>
            <person name="Napoli C.A."/>
            <person name="Nelson D.R."/>
            <person name="Nyvall-Collen P."/>
            <person name="Peters A.F."/>
            <person name="Pommier C."/>
            <person name="Potin P."/>
            <person name="Poulain J."/>
            <person name="Quesneville H."/>
            <person name="Read B."/>
            <person name="Rensing S.A."/>
            <person name="Ritter A."/>
            <person name="Rousvoal S."/>
            <person name="Samanta M."/>
            <person name="Samson G."/>
            <person name="Schroeder D.C."/>
            <person name="Segurens B."/>
            <person name="Strittmatter M."/>
            <person name="Tonon T."/>
            <person name="Tregear J.W."/>
            <person name="Valentin K."/>
            <person name="von Dassow P."/>
            <person name="Yamagishi T."/>
            <person name="Van de Peer Y."/>
            <person name="Wincker P."/>
        </authorList>
    </citation>
    <scope>NUCLEOTIDE SEQUENCE [LARGE SCALE GENOMIC DNA]</scope>
    <source>
        <strain evidence="4">Ec32 / CCAP1310/4</strain>
    </source>
</reference>
<sequence>MGEISQGVYVTPALNAAACSLLSSYTLISILDHERWMKEWGDEHEAVAVMHLRTPILSAAVAMGIGGITTVHQVALSSLRLDGEIELGGNVLCTCLAAVTGITTMFAMLYVARKDTFGGVDRVERLKEVILKRHTIAELKLKKGLGKKAAYLGQLQHIVAAGTILAMGILGCWALNVLGLTGEFMVVWRTSGIVVLAFYLLVTSIVSCWLLFRVLVWKPSYEYLRPLCSVVFAISLWSADLLQRGSIDCHVCVQAVGKTIAITFEYTGDGLGRVGLGWSVGASRDGGEWLMIMMAFGAVMTQYAIALELRLAYCGLQDTNLDLQLLAGTGAPEEHIRKTSAIKNNTSKRRHTGQGGRTGNTGSRSPPARSRRRSVVVHASAAASFASPTMNLTRTFSPGSTGGGDGLAKHPAHLSASAGVVSALLRMGQKSIGLPTKSSQSRSIRVQPAMDCSKVLVYEPSVAEDPEEDNNHPHPLLPSLRHPTHKPPPVESPPRQASASSVEGGRWARRPTSDGRGSPPPVAVDYSSCSAL</sequence>
<protein>
    <submittedName>
        <fullName evidence="3">Uncharacterized protein</fullName>
    </submittedName>
</protein>
<feature type="region of interest" description="Disordered" evidence="1">
    <location>
        <begin position="463"/>
        <end position="532"/>
    </location>
</feature>
<keyword evidence="2" id="KW-0812">Transmembrane</keyword>
<dbReference type="AlphaFoldDB" id="D8LGU3"/>
<feature type="transmembrane region" description="Helical" evidence="2">
    <location>
        <begin position="87"/>
        <end position="112"/>
    </location>
</feature>
<keyword evidence="2" id="KW-0472">Membrane</keyword>
<feature type="region of interest" description="Disordered" evidence="1">
    <location>
        <begin position="390"/>
        <end position="410"/>
    </location>
</feature>
<feature type="transmembrane region" description="Helical" evidence="2">
    <location>
        <begin position="12"/>
        <end position="31"/>
    </location>
</feature>
<evidence type="ECO:0000256" key="1">
    <source>
        <dbReference type="SAM" id="MobiDB-lite"/>
    </source>
</evidence>
<dbReference type="InParanoid" id="D8LGU3"/>
<keyword evidence="2" id="KW-1133">Transmembrane helix</keyword>
<feature type="region of interest" description="Disordered" evidence="1">
    <location>
        <begin position="336"/>
        <end position="373"/>
    </location>
</feature>
<proteinExistence type="predicted"/>
<feature type="transmembrane region" description="Helical" evidence="2">
    <location>
        <begin position="158"/>
        <end position="180"/>
    </location>
</feature>
<evidence type="ECO:0000256" key="2">
    <source>
        <dbReference type="SAM" id="Phobius"/>
    </source>
</evidence>
<dbReference type="Proteomes" id="UP000002630">
    <property type="component" value="Unassembled WGS sequence"/>
</dbReference>
<keyword evidence="4" id="KW-1185">Reference proteome</keyword>
<feature type="compositionally biased region" description="Polar residues" evidence="1">
    <location>
        <begin position="390"/>
        <end position="399"/>
    </location>
</feature>
<feature type="transmembrane region" description="Helical" evidence="2">
    <location>
        <begin position="52"/>
        <end position="75"/>
    </location>
</feature>
<feature type="transmembrane region" description="Helical" evidence="2">
    <location>
        <begin position="192"/>
        <end position="212"/>
    </location>
</feature>
<evidence type="ECO:0000313" key="3">
    <source>
        <dbReference type="EMBL" id="CBN75796.1"/>
    </source>
</evidence>
<name>D8LGU3_ECTSI</name>
<dbReference type="OrthoDB" id="10354494at2759"/>